<evidence type="ECO:0000256" key="2">
    <source>
        <dbReference type="ARBA" id="ARBA00022692"/>
    </source>
</evidence>
<dbReference type="InterPro" id="IPR036640">
    <property type="entry name" value="ABC1_TM_sf"/>
</dbReference>
<dbReference type="Gene3D" id="1.20.1560.10">
    <property type="entry name" value="ABC transporter type 1, transmembrane domain"/>
    <property type="match status" value="1"/>
</dbReference>
<dbReference type="STRING" id="27835.A0A0N4XP59"/>
<dbReference type="PANTHER" id="PTHR24222:SF76">
    <property type="entry name" value="MYCOBACTIN IMPORT ATP-BINDING_PERMEASE PROTEIN IRTB"/>
    <property type="match status" value="1"/>
</dbReference>
<name>A0A0N4XP59_NIPBR</name>
<dbReference type="GO" id="GO:0005886">
    <property type="term" value="C:plasma membrane"/>
    <property type="evidence" value="ECO:0007669"/>
    <property type="project" value="TreeGrafter"/>
</dbReference>
<evidence type="ECO:0000259" key="6">
    <source>
        <dbReference type="PROSITE" id="PS50929"/>
    </source>
</evidence>
<keyword evidence="2 5" id="KW-0812">Transmembrane</keyword>
<dbReference type="Proteomes" id="UP000271162">
    <property type="component" value="Unassembled WGS sequence"/>
</dbReference>
<evidence type="ECO:0000256" key="1">
    <source>
        <dbReference type="ARBA" id="ARBA00004141"/>
    </source>
</evidence>
<dbReference type="PROSITE" id="PS50929">
    <property type="entry name" value="ABC_TM1F"/>
    <property type="match status" value="1"/>
</dbReference>
<reference evidence="9" key="1">
    <citation type="submission" date="2017-02" db="UniProtKB">
        <authorList>
            <consortium name="WormBaseParasite"/>
        </authorList>
    </citation>
    <scope>IDENTIFICATION</scope>
</reference>
<dbReference type="PANTHER" id="PTHR24222">
    <property type="entry name" value="ABC TRANSPORTER B FAMILY"/>
    <property type="match status" value="1"/>
</dbReference>
<dbReference type="CDD" id="cd18577">
    <property type="entry name" value="ABC_6TM_Pgp_ABCB1_D1_like"/>
    <property type="match status" value="1"/>
</dbReference>
<dbReference type="AlphaFoldDB" id="A0A0N4XP59"/>
<evidence type="ECO:0000256" key="4">
    <source>
        <dbReference type="ARBA" id="ARBA00023136"/>
    </source>
</evidence>
<evidence type="ECO:0000313" key="9">
    <source>
        <dbReference type="WBParaSite" id="NBR_0000431101-mRNA-1"/>
    </source>
</evidence>
<evidence type="ECO:0000313" key="8">
    <source>
        <dbReference type="Proteomes" id="UP000271162"/>
    </source>
</evidence>
<sequence>MIQTTCFIAVCENLVNRLRRKFFKAILHQDIAWFDTNNSGELATKLFELDTTFSNLERFKEGTGDKIGLTIQYIAQSLGGFVIAFVFSWKLTLIMMSLTPFMIVCGSFMAKRAALVTKEEAKKYAEAGKIAEEALTSMKTVIAFNGQQYECERWGIVSFLCFSQEFLNLVNNKEERQVRQQSSRNRISLIFGCSNS</sequence>
<dbReference type="EMBL" id="UYSL01007770">
    <property type="protein sequence ID" value="VDL67901.1"/>
    <property type="molecule type" value="Genomic_DNA"/>
</dbReference>
<protein>
    <submittedName>
        <fullName evidence="9">ABC transmembrane type-1 domain-containing protein</fullName>
    </submittedName>
</protein>
<gene>
    <name evidence="7" type="ORF">NBR_LOCUS4312</name>
</gene>
<dbReference type="InterPro" id="IPR011527">
    <property type="entry name" value="ABC1_TM_dom"/>
</dbReference>
<reference evidence="7 8" key="2">
    <citation type="submission" date="2018-11" db="EMBL/GenBank/DDBJ databases">
        <authorList>
            <consortium name="Pathogen Informatics"/>
        </authorList>
    </citation>
    <scope>NUCLEOTIDE SEQUENCE [LARGE SCALE GENOMIC DNA]</scope>
</reference>
<evidence type="ECO:0000313" key="7">
    <source>
        <dbReference type="EMBL" id="VDL67901.1"/>
    </source>
</evidence>
<keyword evidence="4 5" id="KW-0472">Membrane</keyword>
<proteinExistence type="predicted"/>
<feature type="transmembrane region" description="Helical" evidence="5">
    <location>
        <begin position="93"/>
        <end position="110"/>
    </location>
</feature>
<accession>A0A0N4XP59</accession>
<dbReference type="InterPro" id="IPR039421">
    <property type="entry name" value="Type_1_exporter"/>
</dbReference>
<dbReference type="WBParaSite" id="NBR_0000431101-mRNA-1">
    <property type="protein sequence ID" value="NBR_0000431101-mRNA-1"/>
    <property type="gene ID" value="NBR_0000431101"/>
</dbReference>
<keyword evidence="8" id="KW-1185">Reference proteome</keyword>
<evidence type="ECO:0000256" key="5">
    <source>
        <dbReference type="SAM" id="Phobius"/>
    </source>
</evidence>
<keyword evidence="3 5" id="KW-1133">Transmembrane helix</keyword>
<dbReference type="GO" id="GO:0140359">
    <property type="term" value="F:ABC-type transporter activity"/>
    <property type="evidence" value="ECO:0007669"/>
    <property type="project" value="InterPro"/>
</dbReference>
<feature type="domain" description="ABC transmembrane type-1" evidence="6">
    <location>
        <begin position="1"/>
        <end position="154"/>
    </location>
</feature>
<evidence type="ECO:0000256" key="3">
    <source>
        <dbReference type="ARBA" id="ARBA00022989"/>
    </source>
</evidence>
<feature type="transmembrane region" description="Helical" evidence="5">
    <location>
        <begin position="67"/>
        <end position="87"/>
    </location>
</feature>
<dbReference type="SUPFAM" id="SSF90123">
    <property type="entry name" value="ABC transporter transmembrane region"/>
    <property type="match status" value="1"/>
</dbReference>
<organism evidence="9">
    <name type="scientific">Nippostrongylus brasiliensis</name>
    <name type="common">Rat hookworm</name>
    <dbReference type="NCBI Taxonomy" id="27835"/>
    <lineage>
        <taxon>Eukaryota</taxon>
        <taxon>Metazoa</taxon>
        <taxon>Ecdysozoa</taxon>
        <taxon>Nematoda</taxon>
        <taxon>Chromadorea</taxon>
        <taxon>Rhabditida</taxon>
        <taxon>Rhabditina</taxon>
        <taxon>Rhabditomorpha</taxon>
        <taxon>Strongyloidea</taxon>
        <taxon>Heligmosomidae</taxon>
        <taxon>Nippostrongylus</taxon>
    </lineage>
</organism>
<dbReference type="GO" id="GO:0005524">
    <property type="term" value="F:ATP binding"/>
    <property type="evidence" value="ECO:0007669"/>
    <property type="project" value="InterPro"/>
</dbReference>
<dbReference type="Pfam" id="PF00664">
    <property type="entry name" value="ABC_membrane"/>
    <property type="match status" value="1"/>
</dbReference>
<comment type="subcellular location">
    <subcellularLocation>
        <location evidence="1">Membrane</location>
        <topology evidence="1">Multi-pass membrane protein</topology>
    </subcellularLocation>
</comment>